<dbReference type="GO" id="GO:0006567">
    <property type="term" value="P:L-threonine catabolic process"/>
    <property type="evidence" value="ECO:0007669"/>
    <property type="project" value="TreeGrafter"/>
</dbReference>
<accession>A0AAN9V2B2</accession>
<feature type="domain" description="Aromatic amino acid beta-eliminating lyase/threonine aldolase" evidence="7">
    <location>
        <begin position="30"/>
        <end position="333"/>
    </location>
</feature>
<evidence type="ECO:0000256" key="2">
    <source>
        <dbReference type="ARBA" id="ARBA00006966"/>
    </source>
</evidence>
<dbReference type="InterPro" id="IPR001597">
    <property type="entry name" value="ArAA_b-elim_lyase/Thr_aldolase"/>
</dbReference>
<dbReference type="PANTHER" id="PTHR48097">
    <property type="entry name" value="L-THREONINE ALDOLASE-RELATED"/>
    <property type="match status" value="1"/>
</dbReference>
<dbReference type="EMBL" id="JAKJXP020000001">
    <property type="protein sequence ID" value="KAK7757767.1"/>
    <property type="molecule type" value="Genomic_DNA"/>
</dbReference>
<dbReference type="InterPro" id="IPR015421">
    <property type="entry name" value="PyrdxlP-dep_Trfase_major"/>
</dbReference>
<comment type="similarity">
    <text evidence="2">Belongs to the threonine aldolase family.</text>
</comment>
<dbReference type="InterPro" id="IPR023603">
    <property type="entry name" value="Low_specificity_L-TA-like"/>
</dbReference>
<feature type="region of interest" description="Disordered" evidence="6">
    <location>
        <begin position="387"/>
        <end position="413"/>
    </location>
</feature>
<dbReference type="Gene3D" id="3.90.1150.10">
    <property type="entry name" value="Aspartate Aminotransferase, domain 1"/>
    <property type="match status" value="1"/>
</dbReference>
<dbReference type="Pfam" id="PF01212">
    <property type="entry name" value="Beta_elim_lyase"/>
    <property type="match status" value="1"/>
</dbReference>
<evidence type="ECO:0000256" key="4">
    <source>
        <dbReference type="ARBA" id="ARBA00023239"/>
    </source>
</evidence>
<keyword evidence="9" id="KW-1185">Reference proteome</keyword>
<evidence type="ECO:0000256" key="5">
    <source>
        <dbReference type="PIRSR" id="PIRSR017617-1"/>
    </source>
</evidence>
<proteinExistence type="inferred from homology"/>
<comment type="caution">
    <text evidence="8">The sequence shown here is derived from an EMBL/GenBank/DDBJ whole genome shotgun (WGS) entry which is preliminary data.</text>
</comment>
<evidence type="ECO:0000256" key="3">
    <source>
        <dbReference type="ARBA" id="ARBA00022898"/>
    </source>
</evidence>
<dbReference type="GO" id="GO:0005829">
    <property type="term" value="C:cytosol"/>
    <property type="evidence" value="ECO:0007669"/>
    <property type="project" value="TreeGrafter"/>
</dbReference>
<dbReference type="GO" id="GO:0006545">
    <property type="term" value="P:glycine biosynthetic process"/>
    <property type="evidence" value="ECO:0007669"/>
    <property type="project" value="TreeGrafter"/>
</dbReference>
<protein>
    <recommendedName>
        <fullName evidence="7">Aromatic amino acid beta-eliminating lyase/threonine aldolase domain-containing protein</fullName>
    </recommendedName>
</protein>
<dbReference type="SUPFAM" id="SSF53383">
    <property type="entry name" value="PLP-dependent transferases"/>
    <property type="match status" value="1"/>
</dbReference>
<dbReference type="Gene3D" id="3.40.640.10">
    <property type="entry name" value="Type I PLP-dependent aspartate aminotransferase-like (Major domain)"/>
    <property type="match status" value="1"/>
</dbReference>
<dbReference type="InterPro" id="IPR015424">
    <property type="entry name" value="PyrdxlP-dep_Trfase"/>
</dbReference>
<keyword evidence="4" id="KW-0456">Lyase</keyword>
<dbReference type="NCBIfam" id="NF041359">
    <property type="entry name" value="GntG_guanitoxin"/>
    <property type="match status" value="1"/>
</dbReference>
<feature type="modified residue" description="N6-(pyridoxal phosphate)lysine" evidence="5">
    <location>
        <position position="244"/>
    </location>
</feature>
<dbReference type="PANTHER" id="PTHR48097:SF9">
    <property type="entry name" value="L-THREONINE ALDOLASE"/>
    <property type="match status" value="1"/>
</dbReference>
<dbReference type="AlphaFoldDB" id="A0AAN9V2B2"/>
<gene>
    <name evidence="8" type="ORF">SLS62_000145</name>
</gene>
<dbReference type="GO" id="GO:0008732">
    <property type="term" value="F:L-allo-threonine aldolase activity"/>
    <property type="evidence" value="ECO:0007669"/>
    <property type="project" value="TreeGrafter"/>
</dbReference>
<evidence type="ECO:0000256" key="6">
    <source>
        <dbReference type="SAM" id="MobiDB-lite"/>
    </source>
</evidence>
<organism evidence="8 9">
    <name type="scientific">Diatrype stigma</name>
    <dbReference type="NCBI Taxonomy" id="117547"/>
    <lineage>
        <taxon>Eukaryota</taxon>
        <taxon>Fungi</taxon>
        <taxon>Dikarya</taxon>
        <taxon>Ascomycota</taxon>
        <taxon>Pezizomycotina</taxon>
        <taxon>Sordariomycetes</taxon>
        <taxon>Xylariomycetidae</taxon>
        <taxon>Xylariales</taxon>
        <taxon>Diatrypaceae</taxon>
        <taxon>Diatrype</taxon>
    </lineage>
</organism>
<evidence type="ECO:0000313" key="8">
    <source>
        <dbReference type="EMBL" id="KAK7757767.1"/>
    </source>
</evidence>
<name>A0AAN9V2B2_9PEZI</name>
<sequence>MASGGPGAAANADESPVSSWVGHEGAAAFDLRSDTMTTPTAAMLSAIQTATLLDDVFEEDPTTAALEAHVADLAGKEAGLLVLSGTMGNQVALRTLLTQPPHGVLCDYRSHIVKYEAGGVSSLTGATMQPVRPANGLHLTLEDVQAHAIVSDNVHYCPTRVISLENSLDGLVLPLSEIRRIGAFAREHGIKLHCDGARLWEVVVAASTSSSYSASASENEAQQPPPSLRDFAAPFDTLSLCFSKGLGAPIGSIVVGPAATIRHARRIRKMLGGGLRQSGVVAAAARVAVDVTFGAGPRGEGGLLPASHAAARRVEALWTGLGGRMAVPTQTNMCWLDLDSLGCTAERFEQLGREAGLRLMGNRIITHYQVGEEALRRLEGVFRTVAAEEKKKRDDEDEEAGHRGGNGSSPYSA</sequence>
<evidence type="ECO:0000313" key="9">
    <source>
        <dbReference type="Proteomes" id="UP001320420"/>
    </source>
</evidence>
<evidence type="ECO:0000256" key="1">
    <source>
        <dbReference type="ARBA" id="ARBA00001933"/>
    </source>
</evidence>
<keyword evidence="3" id="KW-0663">Pyridoxal phosphate</keyword>
<comment type="cofactor">
    <cofactor evidence="1">
        <name>pyridoxal 5'-phosphate</name>
        <dbReference type="ChEBI" id="CHEBI:597326"/>
    </cofactor>
</comment>
<reference evidence="8 9" key="1">
    <citation type="submission" date="2024-02" db="EMBL/GenBank/DDBJ databases">
        <title>De novo assembly and annotation of 12 fungi associated with fruit tree decline syndrome in Ontario, Canada.</title>
        <authorList>
            <person name="Sulman M."/>
            <person name="Ellouze W."/>
            <person name="Ilyukhin E."/>
        </authorList>
    </citation>
    <scope>NUCLEOTIDE SEQUENCE [LARGE SCALE GENOMIC DNA]</scope>
    <source>
        <strain evidence="8 9">M11/M66-122</strain>
    </source>
</reference>
<dbReference type="FunFam" id="3.40.640.10:FF:000030">
    <property type="entry name" value="Low-specificity L-threonine aldolase"/>
    <property type="match status" value="1"/>
</dbReference>
<evidence type="ECO:0000259" key="7">
    <source>
        <dbReference type="Pfam" id="PF01212"/>
    </source>
</evidence>
<dbReference type="Proteomes" id="UP001320420">
    <property type="component" value="Unassembled WGS sequence"/>
</dbReference>
<dbReference type="PIRSF" id="PIRSF017617">
    <property type="entry name" value="Thr_aldolase"/>
    <property type="match status" value="1"/>
</dbReference>
<dbReference type="InterPro" id="IPR015422">
    <property type="entry name" value="PyrdxlP-dep_Trfase_small"/>
</dbReference>